<evidence type="ECO:0000259" key="14">
    <source>
        <dbReference type="Pfam" id="PF05662"/>
    </source>
</evidence>
<evidence type="ECO:0000256" key="4">
    <source>
        <dbReference type="ARBA" id="ARBA00022448"/>
    </source>
</evidence>
<dbReference type="GO" id="GO:0015031">
    <property type="term" value="P:protein transport"/>
    <property type="evidence" value="ECO:0007669"/>
    <property type="project" value="UniProtKB-KW"/>
</dbReference>
<feature type="domain" description="Trimeric autotransporter adhesin YadA-like stalk" evidence="14">
    <location>
        <begin position="774"/>
        <end position="816"/>
    </location>
</feature>
<sequence length="1180" mass="114103">MNKSYISVWNEALGSWVAACENSKTRGKRGKSKAVSLMGAALLATSAIAPLAHAQYAAGSGFAEGPSSVAIGPDSGNAAFALGDSSTAVGSNAAATGVGSAAFGNDTTAVGTGSFAAGGGSHDDSTPGAIAMADWSVALGRSTVMYGATAGIAIGLNNTASAAGAVVMGSNSIASGSDSIAFGTGTSATAANAVALGSGSIADRENTVSVGSAMAMRQITNVAAGTQGSDAVVVSQLKGVTTALGGGAAVDADGSVKAPAYSVGGTTVDNVGDAFANVDARTTQNTANIQNIAGDLMNITNGLDNGTIGLVQQDATTRDIAVAKNTDGAVMSVAGTAGNRTVTGVAAGAVRASSVDAVNGGQLYASASSTARALGGGSIVLADGSISAPKFSVGGTTVYSVAEAVTNLDGRTTQNTGDIAQNAGDIALNATDIAKNTSNIAQNASSITSVQNQLSEGTVGLVQQDATSRDITVAKDADGSVINVAGTAGNRTVTGVAAGAVRASSVDAVNGGQLYASASSTARALGGGSIVLADGSISAPKFSVGGTTVYSVAEAVTNLDGRTTQNTGDIVQNAGDIALNATDIAKNTSNIAQNASNITSVQNQLSEGTVGLVQQDATSRDITVAKDADGSVINVAGTAGNRTVTGVAAGAVRASSVDAVNGGQLYASASSTARALGGGSIVLADGSISAPKFSVGGTTVYSVAEAVTNLDGRTTQNTGDIAQNATNIASVQNQLSEGTVGLVQQDANTRDITVAKDMDGTVVNVAGAAGNRTVTGVANGAVNASSVDAINGSQLYGAASSTAEALGGGSTVNADGTLSAPSYSVGGTTVHSVGDAVTNIDGRTTQNTEDITKLQTQVGDVGAQLSGVVQYDRKADGSVNLGAVTLGGGQSTGPVILTNVANGASQYDAVNFGQLSALQNQVTDLNGQVWNLGSQMSNLQPGNSVAEAKDASPSGAGNDVVVNAATPGTGAGSTTAGAGAAASGNYATVIGASANAAADNAVAVGASAAATGVNSTAIGTGSQAANANSVALGQGSVTDRDNSVSVGSATQQRQITNVAAGTADTDAVNVGQMNSSVAQGVQQANNYTDMRFNDMNSTIDSIAKKSYSGSAAAIATANLPQAPAAGKSIVAVAGGTYAGQSAVAVGLSTFTRNGKWIIKASGSTTTAGSFAVGAGAGFVF</sequence>
<dbReference type="Pfam" id="PF03895">
    <property type="entry name" value="YadA_anchor"/>
    <property type="match status" value="1"/>
</dbReference>
<comment type="caution">
    <text evidence="16">The sequence shown here is derived from an EMBL/GenBank/DDBJ whole genome shotgun (WGS) entry which is preliminary data.</text>
</comment>
<evidence type="ECO:0000256" key="6">
    <source>
        <dbReference type="ARBA" id="ARBA00022692"/>
    </source>
</evidence>
<evidence type="ECO:0000256" key="11">
    <source>
        <dbReference type="SAM" id="Phobius"/>
    </source>
</evidence>
<dbReference type="InterPro" id="IPR005594">
    <property type="entry name" value="YadA_C"/>
</dbReference>
<feature type="domain" description="Trimeric autotransporter adhesin YadA-like stalk" evidence="14">
    <location>
        <begin position="493"/>
        <end position="529"/>
    </location>
</feature>
<feature type="domain" description="Trimeric autotransporter adhesin YadA-like head" evidence="13">
    <location>
        <begin position="63"/>
        <end position="93"/>
    </location>
</feature>
<evidence type="ECO:0000256" key="3">
    <source>
        <dbReference type="ARBA" id="ARBA00005848"/>
    </source>
</evidence>
<keyword evidence="4" id="KW-0813">Transport</keyword>
<evidence type="ECO:0000256" key="9">
    <source>
        <dbReference type="ARBA" id="ARBA00023136"/>
    </source>
</evidence>
<dbReference type="GO" id="GO:0009986">
    <property type="term" value="C:cell surface"/>
    <property type="evidence" value="ECO:0007669"/>
    <property type="project" value="UniProtKB-SubCell"/>
</dbReference>
<protein>
    <submittedName>
        <fullName evidence="16">Autotransporter adhesin</fullName>
    </submittedName>
</protein>
<feature type="domain" description="Trimeric autotransporter adhesin YadA-like stalk" evidence="14">
    <location>
        <begin position="898"/>
        <end position="926"/>
    </location>
</feature>
<feature type="domain" description="Trimeric autotransporter adhesin YadA-like stalk" evidence="14">
    <location>
        <begin position="1054"/>
        <end position="1089"/>
    </location>
</feature>
<evidence type="ECO:0000259" key="15">
    <source>
        <dbReference type="Pfam" id="PF13018"/>
    </source>
</evidence>
<dbReference type="Gene3D" id="1.20.5.170">
    <property type="match status" value="5"/>
</dbReference>
<reference evidence="16 17" key="1">
    <citation type="submission" date="2020-08" db="EMBL/GenBank/DDBJ databases">
        <title>Genomic Encyclopedia of Type Strains, Phase IV (KMG-V): Genome sequencing to study the core and pangenomes of soil and plant-associated prokaryotes.</title>
        <authorList>
            <person name="Whitman W."/>
        </authorList>
    </citation>
    <scope>NUCLEOTIDE SEQUENCE [LARGE SCALE GENOMIC DNA]</scope>
    <source>
        <strain evidence="16 17">JPY158</strain>
    </source>
</reference>
<evidence type="ECO:0000256" key="2">
    <source>
        <dbReference type="ARBA" id="ARBA00004442"/>
    </source>
</evidence>
<dbReference type="Pfam" id="PF13018">
    <property type="entry name" value="ESPR"/>
    <property type="match status" value="1"/>
</dbReference>
<evidence type="ECO:0000313" key="16">
    <source>
        <dbReference type="EMBL" id="MBB5423264.1"/>
    </source>
</evidence>
<dbReference type="SUPFAM" id="SSF54523">
    <property type="entry name" value="Pili subunits"/>
    <property type="match status" value="1"/>
</dbReference>
<keyword evidence="8" id="KW-0653">Protein transport</keyword>
<feature type="domain" description="Trimeric autotransporter adhesin YadA-like head" evidence="13">
    <location>
        <begin position="174"/>
        <end position="200"/>
    </location>
</feature>
<dbReference type="EMBL" id="JACHDD010000002">
    <property type="protein sequence ID" value="MBB5423264.1"/>
    <property type="molecule type" value="Genomic_DNA"/>
</dbReference>
<dbReference type="InterPro" id="IPR011049">
    <property type="entry name" value="Serralysin-like_metalloprot_C"/>
</dbReference>
<evidence type="ECO:0000256" key="1">
    <source>
        <dbReference type="ARBA" id="ARBA00004241"/>
    </source>
</evidence>
<feature type="domain" description="Trimeric autotransporter adhesin YadA-like stalk" evidence="14">
    <location>
        <begin position="218"/>
        <end position="257"/>
    </location>
</feature>
<dbReference type="InterPro" id="IPR024973">
    <property type="entry name" value="ESPR"/>
</dbReference>
<dbReference type="Gene3D" id="2.150.10.10">
    <property type="entry name" value="Serralysin-like metalloprotease, C-terminal"/>
    <property type="match status" value="2"/>
</dbReference>
<feature type="domain" description="Trimeric autotransporter adhesin YadA-like head" evidence="13">
    <location>
        <begin position="1010"/>
        <end position="1036"/>
    </location>
</feature>
<proteinExistence type="inferred from homology"/>
<evidence type="ECO:0000259" key="13">
    <source>
        <dbReference type="Pfam" id="PF05658"/>
    </source>
</evidence>
<evidence type="ECO:0000256" key="8">
    <source>
        <dbReference type="ARBA" id="ARBA00022927"/>
    </source>
</evidence>
<dbReference type="SUPFAM" id="SSF101967">
    <property type="entry name" value="Adhesin YadA, collagen-binding domain"/>
    <property type="match status" value="2"/>
</dbReference>
<comment type="similarity">
    <text evidence="3">Belongs to the autotransporter-2 (AT-2) (TC 1.B.40) family.</text>
</comment>
<keyword evidence="6 11" id="KW-0812">Transmembrane</keyword>
<dbReference type="Gene3D" id="2.60.40.4050">
    <property type="match status" value="1"/>
</dbReference>
<feature type="domain" description="Trimeric autotransporter adhesin YadA-like stalk" evidence="14">
    <location>
        <begin position="342"/>
        <end position="378"/>
    </location>
</feature>
<dbReference type="InterPro" id="IPR008640">
    <property type="entry name" value="Adhesin_Head_dom"/>
</dbReference>
<dbReference type="GO" id="GO:0009279">
    <property type="term" value="C:cell outer membrane"/>
    <property type="evidence" value="ECO:0007669"/>
    <property type="project" value="UniProtKB-SubCell"/>
</dbReference>
<keyword evidence="17" id="KW-1185">Reference proteome</keyword>
<dbReference type="InterPro" id="IPR008635">
    <property type="entry name" value="Coiled_stalk_dom"/>
</dbReference>
<evidence type="ECO:0000256" key="7">
    <source>
        <dbReference type="ARBA" id="ARBA00022729"/>
    </source>
</evidence>
<dbReference type="Proteomes" id="UP000592780">
    <property type="component" value="Unassembled WGS sequence"/>
</dbReference>
<dbReference type="Pfam" id="PF05662">
    <property type="entry name" value="YadA_stalk"/>
    <property type="match status" value="7"/>
</dbReference>
<dbReference type="AlphaFoldDB" id="A0A7W8V4Z7"/>
<keyword evidence="7" id="KW-0732">Signal</keyword>
<keyword evidence="9 11" id="KW-0472">Membrane</keyword>
<dbReference type="Gene3D" id="3.30.1300.30">
    <property type="entry name" value="GSPII I/J protein-like"/>
    <property type="match status" value="1"/>
</dbReference>
<feature type="domain" description="Trimeric autotransporter adhesin YadA-like head" evidence="13">
    <location>
        <begin position="982"/>
        <end position="1008"/>
    </location>
</feature>
<feature type="domain" description="ESPR" evidence="15">
    <location>
        <begin position="1"/>
        <end position="47"/>
    </location>
</feature>
<accession>A0A7W8V4Z7</accession>
<feature type="domain" description="Trimeric autotransporter adhesin YadA-like stalk" evidence="14">
    <location>
        <begin position="644"/>
        <end position="680"/>
    </location>
</feature>
<dbReference type="Pfam" id="PF05658">
    <property type="entry name" value="YadA_head"/>
    <property type="match status" value="4"/>
</dbReference>
<feature type="domain" description="Trimeric autotransporter adhesin YadA-like C-terminal membrane anchor" evidence="12">
    <location>
        <begin position="1120"/>
        <end position="1180"/>
    </location>
</feature>
<name>A0A7W8V4Z7_PARAM</name>
<evidence type="ECO:0000256" key="5">
    <source>
        <dbReference type="ARBA" id="ARBA00022452"/>
    </source>
</evidence>
<dbReference type="CDD" id="cd12820">
    <property type="entry name" value="LbR_YadA-like"/>
    <property type="match status" value="1"/>
</dbReference>
<keyword evidence="11" id="KW-1133">Transmembrane helix</keyword>
<evidence type="ECO:0000313" key="17">
    <source>
        <dbReference type="Proteomes" id="UP000592780"/>
    </source>
</evidence>
<comment type="subcellular location">
    <subcellularLocation>
        <location evidence="2">Cell outer membrane</location>
    </subcellularLocation>
    <subcellularLocation>
        <location evidence="1">Cell surface</location>
    </subcellularLocation>
</comment>
<evidence type="ECO:0000256" key="10">
    <source>
        <dbReference type="ARBA" id="ARBA00023237"/>
    </source>
</evidence>
<dbReference type="RefSeq" id="WP_184128998.1">
    <property type="nucleotide sequence ID" value="NZ_JACHDD010000002.1"/>
</dbReference>
<keyword evidence="10" id="KW-0998">Cell outer membrane</keyword>
<evidence type="ECO:0000259" key="12">
    <source>
        <dbReference type="Pfam" id="PF03895"/>
    </source>
</evidence>
<dbReference type="InterPro" id="IPR045584">
    <property type="entry name" value="Pilin-like"/>
</dbReference>
<keyword evidence="5" id="KW-1134">Transmembrane beta strand</keyword>
<gene>
    <name evidence="16" type="ORF">HDG40_001406</name>
</gene>
<feature type="transmembrane region" description="Helical" evidence="11">
    <location>
        <begin position="34"/>
        <end position="52"/>
    </location>
</feature>
<organism evidence="16 17">
    <name type="scientific">Paraburkholderia atlantica</name>
    <dbReference type="NCBI Taxonomy" id="2654982"/>
    <lineage>
        <taxon>Bacteria</taxon>
        <taxon>Pseudomonadati</taxon>
        <taxon>Pseudomonadota</taxon>
        <taxon>Betaproteobacteria</taxon>
        <taxon>Burkholderiales</taxon>
        <taxon>Burkholderiaceae</taxon>
        <taxon>Paraburkholderia</taxon>
    </lineage>
</organism>